<dbReference type="SUPFAM" id="SSF54236">
    <property type="entry name" value="Ubiquitin-like"/>
    <property type="match status" value="1"/>
</dbReference>
<dbReference type="EMBL" id="ML995847">
    <property type="protein sequence ID" value="KAF2768118.1"/>
    <property type="molecule type" value="Genomic_DNA"/>
</dbReference>
<proteinExistence type="predicted"/>
<evidence type="ECO:0000313" key="2">
    <source>
        <dbReference type="Proteomes" id="UP000799436"/>
    </source>
</evidence>
<gene>
    <name evidence="1" type="ORF">EJ03DRAFT_375507</name>
</gene>
<protein>
    <submittedName>
        <fullName evidence="1">Uncharacterized protein</fullName>
    </submittedName>
</protein>
<keyword evidence="2" id="KW-1185">Reference proteome</keyword>
<reference evidence="1" key="1">
    <citation type="journal article" date="2020" name="Stud. Mycol.">
        <title>101 Dothideomycetes genomes: a test case for predicting lifestyles and emergence of pathogens.</title>
        <authorList>
            <person name="Haridas S."/>
            <person name="Albert R."/>
            <person name="Binder M."/>
            <person name="Bloem J."/>
            <person name="Labutti K."/>
            <person name="Salamov A."/>
            <person name="Andreopoulos B."/>
            <person name="Baker S."/>
            <person name="Barry K."/>
            <person name="Bills G."/>
            <person name="Bluhm B."/>
            <person name="Cannon C."/>
            <person name="Castanera R."/>
            <person name="Culley D."/>
            <person name="Daum C."/>
            <person name="Ezra D."/>
            <person name="Gonzalez J."/>
            <person name="Henrissat B."/>
            <person name="Kuo A."/>
            <person name="Liang C."/>
            <person name="Lipzen A."/>
            <person name="Lutzoni F."/>
            <person name="Magnuson J."/>
            <person name="Mondo S."/>
            <person name="Nolan M."/>
            <person name="Ohm R."/>
            <person name="Pangilinan J."/>
            <person name="Park H.-J."/>
            <person name="Ramirez L."/>
            <person name="Alfaro M."/>
            <person name="Sun H."/>
            <person name="Tritt A."/>
            <person name="Yoshinaga Y."/>
            <person name="Zwiers L.-H."/>
            <person name="Turgeon B."/>
            <person name="Goodwin S."/>
            <person name="Spatafora J."/>
            <person name="Crous P."/>
            <person name="Grigoriev I."/>
        </authorList>
    </citation>
    <scope>NUCLEOTIDE SEQUENCE</scope>
    <source>
        <strain evidence="1">CBS 116005</strain>
    </source>
</reference>
<dbReference type="OrthoDB" id="3886771at2759"/>
<accession>A0A6G1L6R2</accession>
<evidence type="ECO:0000313" key="1">
    <source>
        <dbReference type="EMBL" id="KAF2768118.1"/>
    </source>
</evidence>
<dbReference type="Proteomes" id="UP000799436">
    <property type="component" value="Unassembled WGS sequence"/>
</dbReference>
<organism evidence="1 2">
    <name type="scientific">Teratosphaeria nubilosa</name>
    <dbReference type="NCBI Taxonomy" id="161662"/>
    <lineage>
        <taxon>Eukaryota</taxon>
        <taxon>Fungi</taxon>
        <taxon>Dikarya</taxon>
        <taxon>Ascomycota</taxon>
        <taxon>Pezizomycotina</taxon>
        <taxon>Dothideomycetes</taxon>
        <taxon>Dothideomycetidae</taxon>
        <taxon>Mycosphaerellales</taxon>
        <taxon>Teratosphaeriaceae</taxon>
        <taxon>Teratosphaeria</taxon>
    </lineage>
</organism>
<dbReference type="AlphaFoldDB" id="A0A6G1L6R2"/>
<dbReference type="Gene3D" id="3.10.20.90">
    <property type="entry name" value="Phosphatidylinositol 3-kinase Catalytic Subunit, Chain A, domain 1"/>
    <property type="match status" value="1"/>
</dbReference>
<dbReference type="CDD" id="cd01763">
    <property type="entry name" value="Ubl_SUMO_like"/>
    <property type="match status" value="1"/>
</dbReference>
<dbReference type="InterPro" id="IPR029071">
    <property type="entry name" value="Ubiquitin-like_domsf"/>
</dbReference>
<name>A0A6G1L6R2_9PEZI</name>
<sequence length="185" mass="20791">MPAAEGYDVRSRDLRELSEYGTTRITNKSMTVIIHDARDINGGGMHFKLHYTSIFANIFDAFRAASCQSCRDASAIRFKLDGTRVKDHDSPLSLRQQPLMPPFGPKLQTGMKKIHVLFKDPNGKVTLMPVTSTAPLKYSKAWYAEEVEDDVKVLHFFFEGEAVGDEETAGDLDMRDGSDWRSPCI</sequence>